<dbReference type="HOGENOM" id="CLU_2080537_0_0_11"/>
<dbReference type="Proteomes" id="UP000000851">
    <property type="component" value="Chromosome"/>
</dbReference>
<dbReference type="InParanoid" id="C7Q158"/>
<gene>
    <name evidence="1" type="ordered locus">Caci_2824</name>
</gene>
<keyword evidence="2" id="KW-1185">Reference proteome</keyword>
<dbReference type="STRING" id="479433.Caci_2824"/>
<dbReference type="OrthoDB" id="4222258at2"/>
<protein>
    <submittedName>
        <fullName evidence="1">Uncharacterized protein</fullName>
    </submittedName>
</protein>
<dbReference type="AlphaFoldDB" id="C7Q158"/>
<name>C7Q158_CATAD</name>
<accession>C7Q158</accession>
<dbReference type="RefSeq" id="WP_012787026.1">
    <property type="nucleotide sequence ID" value="NC_013131.1"/>
</dbReference>
<proteinExistence type="predicted"/>
<organism evidence="1 2">
    <name type="scientific">Catenulispora acidiphila (strain DSM 44928 / JCM 14897 / NBRC 102108 / NRRL B-24433 / ID139908)</name>
    <dbReference type="NCBI Taxonomy" id="479433"/>
    <lineage>
        <taxon>Bacteria</taxon>
        <taxon>Bacillati</taxon>
        <taxon>Actinomycetota</taxon>
        <taxon>Actinomycetes</taxon>
        <taxon>Catenulisporales</taxon>
        <taxon>Catenulisporaceae</taxon>
        <taxon>Catenulispora</taxon>
    </lineage>
</organism>
<evidence type="ECO:0000313" key="1">
    <source>
        <dbReference type="EMBL" id="ACU71733.1"/>
    </source>
</evidence>
<dbReference type="KEGG" id="cai:Caci_2824"/>
<evidence type="ECO:0000313" key="2">
    <source>
        <dbReference type="Proteomes" id="UP000000851"/>
    </source>
</evidence>
<sequence length="117" mass="12679">MNVTTGTIVQLDSGEYGISGDATALADAYTNSTPIAPTNAPYAADLLYLGSTRETYGDYGRSLETLGLAYIKDDGQAVYYLNTNRLDQAPALAEAFGQFDNYGYDAADDDYINPRYM</sequence>
<reference evidence="1 2" key="1">
    <citation type="journal article" date="2009" name="Stand. Genomic Sci.">
        <title>Complete genome sequence of Catenulispora acidiphila type strain (ID 139908).</title>
        <authorList>
            <person name="Copeland A."/>
            <person name="Lapidus A."/>
            <person name="Glavina Del Rio T."/>
            <person name="Nolan M."/>
            <person name="Lucas S."/>
            <person name="Chen F."/>
            <person name="Tice H."/>
            <person name="Cheng J.F."/>
            <person name="Bruce D."/>
            <person name="Goodwin L."/>
            <person name="Pitluck S."/>
            <person name="Mikhailova N."/>
            <person name="Pati A."/>
            <person name="Ivanova N."/>
            <person name="Mavromatis K."/>
            <person name="Chen A."/>
            <person name="Palaniappan K."/>
            <person name="Chain P."/>
            <person name="Land M."/>
            <person name="Hauser L."/>
            <person name="Chang Y.J."/>
            <person name="Jeffries C.D."/>
            <person name="Chertkov O."/>
            <person name="Brettin T."/>
            <person name="Detter J.C."/>
            <person name="Han C."/>
            <person name="Ali Z."/>
            <person name="Tindall B.J."/>
            <person name="Goker M."/>
            <person name="Bristow J."/>
            <person name="Eisen J.A."/>
            <person name="Markowitz V."/>
            <person name="Hugenholtz P."/>
            <person name="Kyrpides N.C."/>
            <person name="Klenk H.P."/>
        </authorList>
    </citation>
    <scope>NUCLEOTIDE SEQUENCE [LARGE SCALE GENOMIC DNA]</scope>
    <source>
        <strain evidence="2">DSM 44928 / JCM 14897 / NBRC 102108 / NRRL B-24433 / ID139908</strain>
    </source>
</reference>
<dbReference type="EMBL" id="CP001700">
    <property type="protein sequence ID" value="ACU71733.1"/>
    <property type="molecule type" value="Genomic_DNA"/>
</dbReference>